<feature type="transmembrane region" description="Helical" evidence="5">
    <location>
        <begin position="288"/>
        <end position="307"/>
    </location>
</feature>
<comment type="caution">
    <text evidence="7">The sequence shown here is derived from an EMBL/GenBank/DDBJ whole genome shotgun (WGS) entry which is preliminary data.</text>
</comment>
<dbReference type="GO" id="GO:0022857">
    <property type="term" value="F:transmembrane transporter activity"/>
    <property type="evidence" value="ECO:0007669"/>
    <property type="project" value="InterPro"/>
</dbReference>
<feature type="transmembrane region" description="Helical" evidence="5">
    <location>
        <begin position="61"/>
        <end position="80"/>
    </location>
</feature>
<evidence type="ECO:0000256" key="5">
    <source>
        <dbReference type="SAM" id="Phobius"/>
    </source>
</evidence>
<evidence type="ECO:0000256" key="3">
    <source>
        <dbReference type="ARBA" id="ARBA00023136"/>
    </source>
</evidence>
<evidence type="ECO:0000256" key="1">
    <source>
        <dbReference type="ARBA" id="ARBA00022692"/>
    </source>
</evidence>
<protein>
    <submittedName>
        <fullName evidence="7">MFS transporter</fullName>
    </submittedName>
</protein>
<feature type="transmembrane region" description="Helical" evidence="5">
    <location>
        <begin position="12"/>
        <end position="31"/>
    </location>
</feature>
<dbReference type="InterPro" id="IPR036259">
    <property type="entry name" value="MFS_trans_sf"/>
</dbReference>
<dbReference type="EMBL" id="VGLS01001140">
    <property type="protein sequence ID" value="MBM3226992.1"/>
    <property type="molecule type" value="Genomic_DNA"/>
</dbReference>
<feature type="region of interest" description="Disordered" evidence="4">
    <location>
        <begin position="207"/>
        <end position="238"/>
    </location>
</feature>
<accession>A0A938B387</accession>
<evidence type="ECO:0000256" key="4">
    <source>
        <dbReference type="SAM" id="MobiDB-lite"/>
    </source>
</evidence>
<dbReference type="PANTHER" id="PTHR11360">
    <property type="entry name" value="MONOCARBOXYLATE TRANSPORTER"/>
    <property type="match status" value="1"/>
</dbReference>
<dbReference type="Gene3D" id="1.20.1250.20">
    <property type="entry name" value="MFS general substrate transporter like domains"/>
    <property type="match status" value="2"/>
</dbReference>
<feature type="transmembrane region" description="Helical" evidence="5">
    <location>
        <begin position="346"/>
        <end position="365"/>
    </location>
</feature>
<feature type="compositionally biased region" description="Low complexity" evidence="4">
    <location>
        <begin position="212"/>
        <end position="227"/>
    </location>
</feature>
<dbReference type="Pfam" id="PF07690">
    <property type="entry name" value="MFS_1"/>
    <property type="match status" value="1"/>
</dbReference>
<evidence type="ECO:0000256" key="2">
    <source>
        <dbReference type="ARBA" id="ARBA00022989"/>
    </source>
</evidence>
<name>A0A938B387_UNCTE</name>
<dbReference type="PROSITE" id="PS50850">
    <property type="entry name" value="MFS"/>
    <property type="match status" value="1"/>
</dbReference>
<evidence type="ECO:0000313" key="8">
    <source>
        <dbReference type="Proteomes" id="UP000712673"/>
    </source>
</evidence>
<feature type="domain" description="Major facilitator superfamily (MFS) profile" evidence="6">
    <location>
        <begin position="19"/>
        <end position="387"/>
    </location>
</feature>
<gene>
    <name evidence="7" type="ORF">FJZ47_24765</name>
</gene>
<proteinExistence type="predicted"/>
<sequence length="387" mass="41271">MEALRRFVAQRLPCYYGWVIFALVAGTNYAARPLMSVAVLSVFLLPVTEAFGWSRGLLSGAVSLGGLCGVIVSPMIGRLLDRYGSAVVMSLGSAIAGACAIGLSGISQVWTFYALYMPGRMAFASPLELSATTALSNWFIRRRSLVLGLFGVTQGTGLAVMPLVAQWLISTWGWRHAWLTLGVYTLIVGVLPTLLFMARRPEDMGLPPDPALLQGSRQRGLRGTQRGTQERRPGEPTAYEPRFTLSEALHTRAFWVLAAFSATGFMAQAGVSLHQVSHYIQQGFTGPLAAAMASTFALAQVPAGLLWSACTRWMPIRWALALAGLAVAGGAIGTALASTLVYSGCAAALLGTGVGGLHLLLRLAWAEYYGRQHLGTIQGVTLPVQLI</sequence>
<keyword evidence="1 5" id="KW-0812">Transmembrane</keyword>
<feature type="transmembrane region" description="Helical" evidence="5">
    <location>
        <begin position="177"/>
        <end position="198"/>
    </location>
</feature>
<evidence type="ECO:0000259" key="6">
    <source>
        <dbReference type="PROSITE" id="PS50850"/>
    </source>
</evidence>
<feature type="transmembrane region" description="Helical" evidence="5">
    <location>
        <begin position="86"/>
        <end position="116"/>
    </location>
</feature>
<feature type="transmembrane region" description="Helical" evidence="5">
    <location>
        <begin position="319"/>
        <end position="340"/>
    </location>
</feature>
<dbReference type="AlphaFoldDB" id="A0A938B387"/>
<dbReference type="Proteomes" id="UP000712673">
    <property type="component" value="Unassembled WGS sequence"/>
</dbReference>
<dbReference type="InterPro" id="IPR020846">
    <property type="entry name" value="MFS_dom"/>
</dbReference>
<organism evidence="7 8">
    <name type="scientific">Tectimicrobiota bacterium</name>
    <dbReference type="NCBI Taxonomy" id="2528274"/>
    <lineage>
        <taxon>Bacteria</taxon>
        <taxon>Pseudomonadati</taxon>
        <taxon>Nitrospinota/Tectimicrobiota group</taxon>
        <taxon>Candidatus Tectimicrobiota</taxon>
    </lineage>
</organism>
<keyword evidence="2 5" id="KW-1133">Transmembrane helix</keyword>
<dbReference type="InterPro" id="IPR011701">
    <property type="entry name" value="MFS"/>
</dbReference>
<dbReference type="SUPFAM" id="SSF103473">
    <property type="entry name" value="MFS general substrate transporter"/>
    <property type="match status" value="1"/>
</dbReference>
<keyword evidence="3 5" id="KW-0472">Membrane</keyword>
<feature type="transmembrane region" description="Helical" evidence="5">
    <location>
        <begin position="145"/>
        <end position="165"/>
    </location>
</feature>
<feature type="transmembrane region" description="Helical" evidence="5">
    <location>
        <begin position="253"/>
        <end position="276"/>
    </location>
</feature>
<evidence type="ECO:0000313" key="7">
    <source>
        <dbReference type="EMBL" id="MBM3226992.1"/>
    </source>
</evidence>
<feature type="non-terminal residue" evidence="7">
    <location>
        <position position="387"/>
    </location>
</feature>
<reference evidence="7" key="1">
    <citation type="submission" date="2019-03" db="EMBL/GenBank/DDBJ databases">
        <title>Lake Tanganyika Metagenome-Assembled Genomes (MAGs).</title>
        <authorList>
            <person name="Tran P."/>
        </authorList>
    </citation>
    <scope>NUCLEOTIDE SEQUENCE</scope>
    <source>
        <strain evidence="7">K_DeepCast_65m_m2_066</strain>
    </source>
</reference>
<dbReference type="InterPro" id="IPR050327">
    <property type="entry name" value="Proton-linked_MCT"/>
</dbReference>